<comment type="caution">
    <text evidence="1">The sequence shown here is derived from an EMBL/GenBank/DDBJ whole genome shotgun (WGS) entry which is preliminary data.</text>
</comment>
<evidence type="ECO:0000313" key="1">
    <source>
        <dbReference type="EMBL" id="KAF0763016.1"/>
    </source>
</evidence>
<gene>
    <name evidence="1" type="ORF">FWK35_00014038</name>
</gene>
<organism evidence="1 2">
    <name type="scientific">Aphis craccivora</name>
    <name type="common">Cowpea aphid</name>
    <dbReference type="NCBI Taxonomy" id="307492"/>
    <lineage>
        <taxon>Eukaryota</taxon>
        <taxon>Metazoa</taxon>
        <taxon>Ecdysozoa</taxon>
        <taxon>Arthropoda</taxon>
        <taxon>Hexapoda</taxon>
        <taxon>Insecta</taxon>
        <taxon>Pterygota</taxon>
        <taxon>Neoptera</taxon>
        <taxon>Paraneoptera</taxon>
        <taxon>Hemiptera</taxon>
        <taxon>Sternorrhyncha</taxon>
        <taxon>Aphidomorpha</taxon>
        <taxon>Aphidoidea</taxon>
        <taxon>Aphididae</taxon>
        <taxon>Aphidini</taxon>
        <taxon>Aphis</taxon>
        <taxon>Aphis</taxon>
    </lineage>
</organism>
<dbReference type="OrthoDB" id="6621833at2759"/>
<evidence type="ECO:0000313" key="2">
    <source>
        <dbReference type="Proteomes" id="UP000478052"/>
    </source>
</evidence>
<proteinExistence type="predicted"/>
<dbReference type="Proteomes" id="UP000478052">
    <property type="component" value="Unassembled WGS sequence"/>
</dbReference>
<accession>A0A6G0YXX1</accession>
<protein>
    <submittedName>
        <fullName evidence="1">Uncharacterized protein</fullName>
    </submittedName>
</protein>
<dbReference type="EMBL" id="VUJU01001984">
    <property type="protein sequence ID" value="KAF0763016.1"/>
    <property type="molecule type" value="Genomic_DNA"/>
</dbReference>
<sequence length="70" mass="8201">MARNNSLLILRESRGMDNTIKHIISEFLQLEDSRINYHISHPLGEALQPDLQSNINIINFLREIELYILI</sequence>
<dbReference type="AlphaFoldDB" id="A0A6G0YXX1"/>
<name>A0A6G0YXX1_APHCR</name>
<keyword evidence="2" id="KW-1185">Reference proteome</keyword>
<reference evidence="1 2" key="1">
    <citation type="submission" date="2019-08" db="EMBL/GenBank/DDBJ databases">
        <title>Whole genome of Aphis craccivora.</title>
        <authorList>
            <person name="Voronova N.V."/>
            <person name="Shulinski R.S."/>
            <person name="Bandarenka Y.V."/>
            <person name="Zhorov D.G."/>
            <person name="Warner D."/>
        </authorList>
    </citation>
    <scope>NUCLEOTIDE SEQUENCE [LARGE SCALE GENOMIC DNA]</scope>
    <source>
        <strain evidence="1">180601</strain>
        <tissue evidence="1">Whole Body</tissue>
    </source>
</reference>